<gene>
    <name evidence="1" type="ORF">MENT_LOCUS11732</name>
</gene>
<dbReference type="AlphaFoldDB" id="A0A6V7UEM9"/>
<comment type="caution">
    <text evidence="1">The sequence shown here is derived from an EMBL/GenBank/DDBJ whole genome shotgun (WGS) entry which is preliminary data.</text>
</comment>
<reference evidence="1 2" key="1">
    <citation type="submission" date="2020-08" db="EMBL/GenBank/DDBJ databases">
        <authorList>
            <person name="Koutsovoulos G."/>
            <person name="Danchin GJ E."/>
        </authorList>
    </citation>
    <scope>NUCLEOTIDE SEQUENCE [LARGE SCALE GENOMIC DNA]</scope>
</reference>
<dbReference type="Proteomes" id="UP000580250">
    <property type="component" value="Unassembled WGS sequence"/>
</dbReference>
<protein>
    <submittedName>
        <fullName evidence="1">Uncharacterized protein</fullName>
    </submittedName>
</protein>
<organism evidence="1 2">
    <name type="scientific">Meloidogyne enterolobii</name>
    <name type="common">Root-knot nematode worm</name>
    <name type="synonym">Meloidogyne mayaguensis</name>
    <dbReference type="NCBI Taxonomy" id="390850"/>
    <lineage>
        <taxon>Eukaryota</taxon>
        <taxon>Metazoa</taxon>
        <taxon>Ecdysozoa</taxon>
        <taxon>Nematoda</taxon>
        <taxon>Chromadorea</taxon>
        <taxon>Rhabditida</taxon>
        <taxon>Tylenchina</taxon>
        <taxon>Tylenchomorpha</taxon>
        <taxon>Tylenchoidea</taxon>
        <taxon>Meloidogynidae</taxon>
        <taxon>Meloidogyninae</taxon>
        <taxon>Meloidogyne</taxon>
    </lineage>
</organism>
<evidence type="ECO:0000313" key="1">
    <source>
        <dbReference type="EMBL" id="CAD2155058.1"/>
    </source>
</evidence>
<name>A0A6V7UEM9_MELEN</name>
<sequence length="40" mass="4912">MILIPLRKLWTIKGFLNLNENVLHKQEKDQHQIQQQHQIH</sequence>
<accession>A0A6V7UEM9</accession>
<dbReference type="EMBL" id="CAJEWN010000058">
    <property type="protein sequence ID" value="CAD2155058.1"/>
    <property type="molecule type" value="Genomic_DNA"/>
</dbReference>
<proteinExistence type="predicted"/>
<evidence type="ECO:0000313" key="2">
    <source>
        <dbReference type="Proteomes" id="UP000580250"/>
    </source>
</evidence>